<protein>
    <recommendedName>
        <fullName evidence="4">Proteophosphoglycan ppg4</fullName>
    </recommendedName>
</protein>
<keyword evidence="1" id="KW-0812">Transmembrane</keyword>
<dbReference type="OMA" id="GYATEYY"/>
<dbReference type="AlphaFoldDB" id="A0A194S6Y9"/>
<dbReference type="OrthoDB" id="2527786at2759"/>
<name>A0A194S6Y9_RHOGW</name>
<feature type="transmembrane region" description="Helical" evidence="1">
    <location>
        <begin position="346"/>
        <end position="369"/>
    </location>
</feature>
<evidence type="ECO:0008006" key="4">
    <source>
        <dbReference type="Google" id="ProtNLM"/>
    </source>
</evidence>
<keyword evidence="1" id="KW-0472">Membrane</keyword>
<evidence type="ECO:0000313" key="2">
    <source>
        <dbReference type="EMBL" id="KPV75181.1"/>
    </source>
</evidence>
<sequence length="500" mass="53963">MSSTLAEAQADLLKLLASLSPGDDPYAAVATYLRDQIFPTVPYSAICQLYLLAAALGLATILILTSLFIRWRKGGFWLLRMQQTPRMVRPHWSVSWNLIAVVMLVLFEVFVGYATEYYRKEANERFGFWGVAWWGGQTAAWSLGVSYTLHEFASTGRSLSFLSSCSNVFGLVVPVVYFGVVLPLVIIGGTAYSGMIGHYRAADELLARASTAWKPGERVNILSLAPAMPILERLVARYETFQVYFRVLFIWYGVTAVVLVICLVSIASIYLTSLRRVLSTTRHELASTSGSSTFIRRPQQAQVARTLRSLLLTIIAFSFLGTAFSLDAMLAASDPRALASNSLRAQILILLPLYAFAVFGLPCAVLLVLNARDATAAEDSNSGSHSYSARARNLGHGAFGSGDRATGFKGSRGRAGVDEGIDVTSAGQQFSIQLAHLDSNEPFPPPAFSSVAGGGDGAGAQGGLGGVKVAVNVDVVVDEDDEVEDEKFDLRRSTTRGADV</sequence>
<dbReference type="EMBL" id="KQ474078">
    <property type="protein sequence ID" value="KPV75181.1"/>
    <property type="molecule type" value="Genomic_DNA"/>
</dbReference>
<feature type="transmembrane region" description="Helical" evidence="1">
    <location>
        <begin position="249"/>
        <end position="272"/>
    </location>
</feature>
<gene>
    <name evidence="2" type="ORF">RHOBADRAFT_53194</name>
</gene>
<organism evidence="2 3">
    <name type="scientific">Rhodotorula graminis (strain WP1)</name>
    <dbReference type="NCBI Taxonomy" id="578459"/>
    <lineage>
        <taxon>Eukaryota</taxon>
        <taxon>Fungi</taxon>
        <taxon>Dikarya</taxon>
        <taxon>Basidiomycota</taxon>
        <taxon>Pucciniomycotina</taxon>
        <taxon>Microbotryomycetes</taxon>
        <taxon>Sporidiobolales</taxon>
        <taxon>Sporidiobolaceae</taxon>
        <taxon>Rhodotorula</taxon>
    </lineage>
</organism>
<dbReference type="RefSeq" id="XP_018271230.1">
    <property type="nucleotide sequence ID" value="XM_018416718.1"/>
</dbReference>
<proteinExistence type="predicted"/>
<feature type="transmembrane region" description="Helical" evidence="1">
    <location>
        <begin position="92"/>
        <end position="114"/>
    </location>
</feature>
<feature type="transmembrane region" description="Helical" evidence="1">
    <location>
        <begin position="306"/>
        <end position="326"/>
    </location>
</feature>
<feature type="transmembrane region" description="Helical" evidence="1">
    <location>
        <begin position="126"/>
        <end position="147"/>
    </location>
</feature>
<keyword evidence="3" id="KW-1185">Reference proteome</keyword>
<keyword evidence="1" id="KW-1133">Transmembrane helix</keyword>
<reference evidence="2 3" key="1">
    <citation type="journal article" date="2015" name="Front. Microbiol.">
        <title>Genome sequence of the plant growth promoting endophytic yeast Rhodotorula graminis WP1.</title>
        <authorList>
            <person name="Firrincieli A."/>
            <person name="Otillar R."/>
            <person name="Salamov A."/>
            <person name="Schmutz J."/>
            <person name="Khan Z."/>
            <person name="Redman R.S."/>
            <person name="Fleck N.D."/>
            <person name="Lindquist E."/>
            <person name="Grigoriev I.V."/>
            <person name="Doty S.L."/>
        </authorList>
    </citation>
    <scope>NUCLEOTIDE SEQUENCE [LARGE SCALE GENOMIC DNA]</scope>
    <source>
        <strain evidence="2 3">WP1</strain>
    </source>
</reference>
<dbReference type="Proteomes" id="UP000053890">
    <property type="component" value="Unassembled WGS sequence"/>
</dbReference>
<accession>A0A194S6Y9</accession>
<feature type="transmembrane region" description="Helical" evidence="1">
    <location>
        <begin position="49"/>
        <end position="71"/>
    </location>
</feature>
<feature type="transmembrane region" description="Helical" evidence="1">
    <location>
        <begin position="168"/>
        <end position="192"/>
    </location>
</feature>
<dbReference type="GeneID" id="28977166"/>
<evidence type="ECO:0000256" key="1">
    <source>
        <dbReference type="SAM" id="Phobius"/>
    </source>
</evidence>
<evidence type="ECO:0000313" key="3">
    <source>
        <dbReference type="Proteomes" id="UP000053890"/>
    </source>
</evidence>